<reference evidence="3" key="1">
    <citation type="submission" date="2016-10" db="EMBL/GenBank/DDBJ databases">
        <authorList>
            <person name="Varghese N."/>
            <person name="Submissions S."/>
        </authorList>
    </citation>
    <scope>NUCLEOTIDE SEQUENCE [LARGE SCALE GENOMIC DNA]</scope>
    <source>
        <strain evidence="3">ES.061</strain>
    </source>
</reference>
<organism evidence="2 3">
    <name type="scientific">Nitratireductor aquibiodomus</name>
    <dbReference type="NCBI Taxonomy" id="204799"/>
    <lineage>
        <taxon>Bacteria</taxon>
        <taxon>Pseudomonadati</taxon>
        <taxon>Pseudomonadota</taxon>
        <taxon>Alphaproteobacteria</taxon>
        <taxon>Hyphomicrobiales</taxon>
        <taxon>Phyllobacteriaceae</taxon>
        <taxon>Nitratireductor</taxon>
    </lineage>
</organism>
<dbReference type="Proteomes" id="UP000199064">
    <property type="component" value="Unassembled WGS sequence"/>
</dbReference>
<feature type="region of interest" description="Disordered" evidence="1">
    <location>
        <begin position="63"/>
        <end position="85"/>
    </location>
</feature>
<accession>A0A1H4J614</accession>
<sequence length="85" mass="9285">MLQSTDNGIKNRLTEPSAMIAEVKRLLTRGVAMDQIALELSKQFYIDIDLLNAVLRAMRKKMTSGKMDENGKAQTSASIGDKAAA</sequence>
<name>A0A1H4J614_9HYPH</name>
<evidence type="ECO:0000313" key="2">
    <source>
        <dbReference type="EMBL" id="SEB41495.1"/>
    </source>
</evidence>
<dbReference type="AlphaFoldDB" id="A0A1H4J614"/>
<keyword evidence="3" id="KW-1185">Reference proteome</keyword>
<gene>
    <name evidence="2" type="ORF">SAMN05216452_1022</name>
</gene>
<protein>
    <submittedName>
        <fullName evidence="2">Uncharacterized protein</fullName>
    </submittedName>
</protein>
<evidence type="ECO:0000313" key="3">
    <source>
        <dbReference type="Proteomes" id="UP000199064"/>
    </source>
</evidence>
<proteinExistence type="predicted"/>
<dbReference type="EMBL" id="FNSL01000001">
    <property type="protein sequence ID" value="SEB41495.1"/>
    <property type="molecule type" value="Genomic_DNA"/>
</dbReference>
<evidence type="ECO:0000256" key="1">
    <source>
        <dbReference type="SAM" id="MobiDB-lite"/>
    </source>
</evidence>